<feature type="non-terminal residue" evidence="1">
    <location>
        <position position="1"/>
    </location>
</feature>
<gene>
    <name evidence="1" type="ORF">ACFFIA_32530</name>
</gene>
<name>A0ABV6MDB6_9ACTN</name>
<accession>A0ABV6MDB6</accession>
<dbReference type="Proteomes" id="UP001589867">
    <property type="component" value="Unassembled WGS sequence"/>
</dbReference>
<organism evidence="1 2">
    <name type="scientific">Phytohabitans kaempferiae</name>
    <dbReference type="NCBI Taxonomy" id="1620943"/>
    <lineage>
        <taxon>Bacteria</taxon>
        <taxon>Bacillati</taxon>
        <taxon>Actinomycetota</taxon>
        <taxon>Actinomycetes</taxon>
        <taxon>Micromonosporales</taxon>
        <taxon>Micromonosporaceae</taxon>
    </lineage>
</organism>
<dbReference type="Gene3D" id="2.120.10.70">
    <property type="entry name" value="Fucose-specific lectin"/>
    <property type="match status" value="1"/>
</dbReference>
<comment type="caution">
    <text evidence="1">The sequence shown here is derived from an EMBL/GenBank/DDBJ whole genome shotgun (WGS) entry which is preliminary data.</text>
</comment>
<evidence type="ECO:0000313" key="1">
    <source>
        <dbReference type="EMBL" id="MFC0532383.1"/>
    </source>
</evidence>
<reference evidence="1 2" key="1">
    <citation type="submission" date="2024-09" db="EMBL/GenBank/DDBJ databases">
        <authorList>
            <person name="Sun Q."/>
            <person name="Mori K."/>
        </authorList>
    </citation>
    <scope>NUCLEOTIDE SEQUENCE [LARGE SCALE GENOMIC DNA]</scope>
    <source>
        <strain evidence="1 2">TBRC 3947</strain>
    </source>
</reference>
<sequence length="473" mass="51936">GRVWSNFWHGEWHPWFTIGNATFPANTPIAALSRNPNIMDLFAVGHDGGLWSTWWDGQWHDWFRIGDATLPLRTPLAALSRNPDQMDVFGVADGGIQSTWWHGSWQPWFRIPFSLMAFSRSIESGGLAALGGWATVAFLDDGSTRFYGHARNSGIDSYGVSLGMLIGPRGGGPALAFHRYADVGSHEEHDWEEWLPVNPAVAAALGSYLAGSMTSQLEYSSGLADAVRDTIAWSTTIVIGWTPAGLAIAPIIMLGGGLYSWIDQGSMLPGLMATGSMVWMAGPTGMLVAYPVQQWVGDATTSRVMSKEEIAWAKHIFGDRLPTDRIRITKLIGHDDRAFCGLVHNNTITINMGEVGYDDPFSFHATGPGASREWGETFAHELVHAWQLEHYSNPTEIARVLAAQLQEITGDPYVYGVGAPWHSYNPEAQANIVSHWYRDNLNRGDGGYGLTSDAALADLRFRYVRDNIRTGAT</sequence>
<evidence type="ECO:0008006" key="3">
    <source>
        <dbReference type="Google" id="ProtNLM"/>
    </source>
</evidence>
<proteinExistence type="predicted"/>
<dbReference type="EMBL" id="JBHLUH010000070">
    <property type="protein sequence ID" value="MFC0532383.1"/>
    <property type="molecule type" value="Genomic_DNA"/>
</dbReference>
<protein>
    <recommendedName>
        <fullName evidence="3">DUF4157 domain-containing protein</fullName>
    </recommendedName>
</protein>
<evidence type="ECO:0000313" key="2">
    <source>
        <dbReference type="Proteomes" id="UP001589867"/>
    </source>
</evidence>
<dbReference type="SUPFAM" id="SSF89372">
    <property type="entry name" value="Fucose-specific lectin"/>
    <property type="match status" value="1"/>
</dbReference>
<keyword evidence="2" id="KW-1185">Reference proteome</keyword>